<keyword evidence="5" id="KW-0574">Periplasm</keyword>
<dbReference type="RefSeq" id="WP_192015492.1">
    <property type="nucleotide sequence ID" value="NZ_JACYTP010000004.1"/>
</dbReference>
<evidence type="ECO:0000259" key="9">
    <source>
        <dbReference type="PROSITE" id="PS51007"/>
    </source>
</evidence>
<keyword evidence="7 8" id="KW-0408">Iron</keyword>
<dbReference type="Pfam" id="PF00034">
    <property type="entry name" value="Cytochrom_C"/>
    <property type="match status" value="1"/>
</dbReference>
<dbReference type="Gene3D" id="1.10.760.10">
    <property type="entry name" value="Cytochrome c-like domain"/>
    <property type="match status" value="2"/>
</dbReference>
<dbReference type="Proteomes" id="UP000649768">
    <property type="component" value="Unassembled WGS sequence"/>
</dbReference>
<evidence type="ECO:0000256" key="6">
    <source>
        <dbReference type="ARBA" id="ARBA00022982"/>
    </source>
</evidence>
<gene>
    <name evidence="10" type="ORF">IFO68_08445</name>
</gene>
<protein>
    <submittedName>
        <fullName evidence="10">C-type cytochrome</fullName>
    </submittedName>
</protein>
<keyword evidence="2" id="KW-0813">Transport</keyword>
<feature type="domain" description="Cytochrome c" evidence="9">
    <location>
        <begin position="129"/>
        <end position="219"/>
    </location>
</feature>
<dbReference type="EMBL" id="JACYTP010000004">
    <property type="protein sequence ID" value="MBD8512718.1"/>
    <property type="molecule type" value="Genomic_DNA"/>
</dbReference>
<dbReference type="PANTHER" id="PTHR33751">
    <property type="entry name" value="CBB3-TYPE CYTOCHROME C OXIDASE SUBUNIT FIXP"/>
    <property type="match status" value="1"/>
</dbReference>
<accession>A0ABR9BJI5</accession>
<dbReference type="PROSITE" id="PS51007">
    <property type="entry name" value="CYTC"/>
    <property type="match status" value="1"/>
</dbReference>
<evidence type="ECO:0000313" key="10">
    <source>
        <dbReference type="EMBL" id="MBD8512718.1"/>
    </source>
</evidence>
<evidence type="ECO:0000256" key="5">
    <source>
        <dbReference type="ARBA" id="ARBA00022764"/>
    </source>
</evidence>
<dbReference type="PANTHER" id="PTHR33751:SF9">
    <property type="entry name" value="CYTOCHROME C4"/>
    <property type="match status" value="1"/>
</dbReference>
<name>A0ABR9BJI5_9GAMM</name>
<keyword evidence="6" id="KW-0249">Electron transport</keyword>
<dbReference type="InterPro" id="IPR009056">
    <property type="entry name" value="Cyt_c-like_dom"/>
</dbReference>
<evidence type="ECO:0000256" key="7">
    <source>
        <dbReference type="ARBA" id="ARBA00023004"/>
    </source>
</evidence>
<keyword evidence="11" id="KW-1185">Reference proteome</keyword>
<dbReference type="SUPFAM" id="SSF46626">
    <property type="entry name" value="Cytochrome c"/>
    <property type="match status" value="2"/>
</dbReference>
<dbReference type="InterPro" id="IPR036909">
    <property type="entry name" value="Cyt_c-like_dom_sf"/>
</dbReference>
<evidence type="ECO:0000256" key="4">
    <source>
        <dbReference type="ARBA" id="ARBA00022723"/>
    </source>
</evidence>
<organism evidence="10 11">
    <name type="scientific">Photobacterium arenosum</name>
    <dbReference type="NCBI Taxonomy" id="2774143"/>
    <lineage>
        <taxon>Bacteria</taxon>
        <taxon>Pseudomonadati</taxon>
        <taxon>Pseudomonadota</taxon>
        <taxon>Gammaproteobacteria</taxon>
        <taxon>Vibrionales</taxon>
        <taxon>Vibrionaceae</taxon>
        <taxon>Photobacterium</taxon>
    </lineage>
</organism>
<evidence type="ECO:0000256" key="2">
    <source>
        <dbReference type="ARBA" id="ARBA00022448"/>
    </source>
</evidence>
<proteinExistence type="predicted"/>
<keyword evidence="3 8" id="KW-0349">Heme</keyword>
<evidence type="ECO:0000256" key="1">
    <source>
        <dbReference type="ARBA" id="ARBA00004418"/>
    </source>
</evidence>
<comment type="subcellular location">
    <subcellularLocation>
        <location evidence="1">Periplasm</location>
    </subcellularLocation>
</comment>
<reference evidence="10 11" key="1">
    <citation type="submission" date="2020-09" db="EMBL/GenBank/DDBJ databases">
        <title>Photobacterium sp. CAU 1568 isolated from sand of Sido Beach.</title>
        <authorList>
            <person name="Kim W."/>
        </authorList>
    </citation>
    <scope>NUCLEOTIDE SEQUENCE [LARGE SCALE GENOMIC DNA]</scope>
    <source>
        <strain evidence="10 11">CAU 1568</strain>
    </source>
</reference>
<dbReference type="PIRSF" id="PIRSF000005">
    <property type="entry name" value="Cytochrome_c4"/>
    <property type="match status" value="1"/>
</dbReference>
<evidence type="ECO:0000313" key="11">
    <source>
        <dbReference type="Proteomes" id="UP000649768"/>
    </source>
</evidence>
<evidence type="ECO:0000256" key="3">
    <source>
        <dbReference type="ARBA" id="ARBA00022617"/>
    </source>
</evidence>
<dbReference type="InterPro" id="IPR024167">
    <property type="entry name" value="Cytochrome_c4-like"/>
</dbReference>
<evidence type="ECO:0000256" key="8">
    <source>
        <dbReference type="PROSITE-ProRule" id="PRU00433"/>
    </source>
</evidence>
<keyword evidence="4 8" id="KW-0479">Metal-binding</keyword>
<comment type="caution">
    <text evidence="10">The sequence shown here is derived from an EMBL/GenBank/DDBJ whole genome shotgun (WGS) entry which is preliminary data.</text>
</comment>
<dbReference type="InterPro" id="IPR050597">
    <property type="entry name" value="Cytochrome_c_Oxidase_Subunit"/>
</dbReference>
<sequence length="222" mass="23766">MSNVFNIGPGKACGWLGLGLLLLSGGIQAKTEEEAKAQIKQDLIGFCSDCHGRNGVSELKNVPNLRAQPPEYLKAQLLAFRSQQRSSSFMDAFIYQINDAQIEQAVAHFSVQPSALKGKPAWRGEKWPGDMAAGEQLAYVGNASANVPACVACHGPSGIGVEPGFPRLEGQKPQYMINQLKAWQAGKRPPGPLGVMSAIAKSMTDDEIVAVSHYFAQLGGEQ</sequence>